<protein>
    <recommendedName>
        <fullName evidence="1">Hemerythrin-like domain-containing protein</fullName>
    </recommendedName>
</protein>
<accession>A0A1B8GJQ1</accession>
<evidence type="ECO:0000313" key="2">
    <source>
        <dbReference type="EMBL" id="OBT96070.2"/>
    </source>
</evidence>
<dbReference type="PANTHER" id="PTHR38048:SF2">
    <property type="entry name" value="HEMERYTHRIN-LIKE DOMAIN-CONTAINING PROTEIN"/>
    <property type="match status" value="1"/>
</dbReference>
<dbReference type="Pfam" id="PF01814">
    <property type="entry name" value="Hemerythrin"/>
    <property type="match status" value="1"/>
</dbReference>
<evidence type="ECO:0000313" key="3">
    <source>
        <dbReference type="Proteomes" id="UP000091956"/>
    </source>
</evidence>
<dbReference type="RefSeq" id="XP_059319651.1">
    <property type="nucleotide sequence ID" value="XM_059463830.1"/>
</dbReference>
<gene>
    <name evidence="2" type="ORF">VE01_06762</name>
</gene>
<keyword evidence="3" id="KW-1185">Reference proteome</keyword>
<sequence length="303" mass="34300">MLNNKHITRIYSHPTPRLFKFSLLRGIPIPSKYRQISQTPNATHKQLSTMAPAKPWADGPFKLIPTPLFTQGPDKPVDQYVTVASQMAIAHNTMIRALNSIYLQAPHVKPEDYKDFIGYSLCWYQLITNHHRGEEDRFFPQIEEKTEKGLMEVNVEQHHAFEAGIESYNTYLQSLLPTGTSFSAPKLLAIIDSFAPALTTHLADEIPSLLSLRRYGDALPLGKLAAIEFQKVGMGAVRTEGGHMFFVNLDRGFEGGLWRNFPAIPAPVRFVLTRVFGKWNAGWWKFAPLDYDGNRKELYALGD</sequence>
<dbReference type="AlphaFoldDB" id="A0A1B8GJQ1"/>
<reference evidence="2 3" key="1">
    <citation type="submission" date="2016-03" db="EMBL/GenBank/DDBJ databases">
        <title>Comparative genomics of Pseudogymnoascus destructans, the fungus causing white-nose syndrome of bats.</title>
        <authorList>
            <person name="Palmer J.M."/>
            <person name="Drees K.P."/>
            <person name="Foster J.T."/>
            <person name="Lindner D.L."/>
        </authorList>
    </citation>
    <scope>NUCLEOTIDE SEQUENCE [LARGE SCALE GENOMIC DNA]</scope>
    <source>
        <strain evidence="2 3">UAMH 10579</strain>
    </source>
</reference>
<dbReference type="CDD" id="cd12108">
    <property type="entry name" value="Hr-like"/>
    <property type="match status" value="1"/>
</dbReference>
<dbReference type="PANTHER" id="PTHR38048">
    <property type="entry name" value="EXPRESSED PROTEIN"/>
    <property type="match status" value="1"/>
</dbReference>
<reference evidence="3" key="2">
    <citation type="journal article" date="2018" name="Nat. Commun.">
        <title>Extreme sensitivity to ultraviolet light in the fungal pathogen causing white-nose syndrome of bats.</title>
        <authorList>
            <person name="Palmer J.M."/>
            <person name="Drees K.P."/>
            <person name="Foster J.T."/>
            <person name="Lindner D.L."/>
        </authorList>
    </citation>
    <scope>NUCLEOTIDE SEQUENCE [LARGE SCALE GENOMIC DNA]</scope>
    <source>
        <strain evidence="3">UAMH 10579</strain>
    </source>
</reference>
<dbReference type="Proteomes" id="UP000091956">
    <property type="component" value="Unassembled WGS sequence"/>
</dbReference>
<feature type="domain" description="Hemerythrin-like" evidence="1">
    <location>
        <begin position="89"/>
        <end position="205"/>
    </location>
</feature>
<dbReference type="EMBL" id="KV460231">
    <property type="protein sequence ID" value="OBT96070.2"/>
    <property type="molecule type" value="Genomic_DNA"/>
</dbReference>
<dbReference type="InterPro" id="IPR053206">
    <property type="entry name" value="Dimeric_xanthone_biosynth"/>
</dbReference>
<name>A0A1B8GJQ1_9PEZI</name>
<evidence type="ECO:0000259" key="1">
    <source>
        <dbReference type="Pfam" id="PF01814"/>
    </source>
</evidence>
<organism evidence="2 3">
    <name type="scientific">Pseudogymnoascus verrucosus</name>
    <dbReference type="NCBI Taxonomy" id="342668"/>
    <lineage>
        <taxon>Eukaryota</taxon>
        <taxon>Fungi</taxon>
        <taxon>Dikarya</taxon>
        <taxon>Ascomycota</taxon>
        <taxon>Pezizomycotina</taxon>
        <taxon>Leotiomycetes</taxon>
        <taxon>Thelebolales</taxon>
        <taxon>Thelebolaceae</taxon>
        <taxon>Pseudogymnoascus</taxon>
    </lineage>
</organism>
<dbReference type="STRING" id="342668.A0A1B8GJQ1"/>
<proteinExistence type="predicted"/>
<dbReference type="Gene3D" id="1.20.120.520">
    <property type="entry name" value="nmb1532 protein domain like"/>
    <property type="match status" value="1"/>
</dbReference>
<dbReference type="GeneID" id="28840148"/>
<dbReference type="InterPro" id="IPR012312">
    <property type="entry name" value="Hemerythrin-like"/>
</dbReference>